<comment type="similarity">
    <text evidence="1">Belongs to the TCP11 family.</text>
</comment>
<dbReference type="InterPro" id="IPR008862">
    <property type="entry name" value="Tcp11"/>
</dbReference>
<evidence type="ECO:0000313" key="4">
    <source>
        <dbReference type="Proteomes" id="UP000281549"/>
    </source>
</evidence>
<feature type="signal peptide" evidence="2">
    <location>
        <begin position="1"/>
        <end position="16"/>
    </location>
</feature>
<organism evidence="3 4">
    <name type="scientific">Rozella allomycis (strain CSF55)</name>
    <dbReference type="NCBI Taxonomy" id="988480"/>
    <lineage>
        <taxon>Eukaryota</taxon>
        <taxon>Fungi</taxon>
        <taxon>Fungi incertae sedis</taxon>
        <taxon>Cryptomycota</taxon>
        <taxon>Cryptomycota incertae sedis</taxon>
        <taxon>Rozella</taxon>
    </lineage>
</organism>
<gene>
    <name evidence="3" type="ORF">ROZALSC1DRAFT_13608</name>
</gene>
<accession>A0A4P9YJH6</accession>
<keyword evidence="2" id="KW-0732">Signal</keyword>
<dbReference type="PANTHER" id="PTHR12832:SF11">
    <property type="entry name" value="LD23868P"/>
    <property type="match status" value="1"/>
</dbReference>
<name>A0A4P9YJH6_ROZAC</name>
<evidence type="ECO:0000256" key="1">
    <source>
        <dbReference type="ARBA" id="ARBA00010954"/>
    </source>
</evidence>
<reference evidence="4" key="1">
    <citation type="journal article" date="2018" name="Nat. Microbiol.">
        <title>Leveraging single-cell genomics to expand the fungal tree of life.</title>
        <authorList>
            <person name="Ahrendt S.R."/>
            <person name="Quandt C.A."/>
            <person name="Ciobanu D."/>
            <person name="Clum A."/>
            <person name="Salamov A."/>
            <person name="Andreopoulos B."/>
            <person name="Cheng J.F."/>
            <person name="Woyke T."/>
            <person name="Pelin A."/>
            <person name="Henrissat B."/>
            <person name="Reynolds N.K."/>
            <person name="Benny G.L."/>
            <person name="Smith M.E."/>
            <person name="James T.Y."/>
            <person name="Grigoriev I.V."/>
        </authorList>
    </citation>
    <scope>NUCLEOTIDE SEQUENCE [LARGE SCALE GENOMIC DNA]</scope>
    <source>
        <strain evidence="4">CSF55</strain>
    </source>
</reference>
<feature type="non-terminal residue" evidence="3">
    <location>
        <position position="1"/>
    </location>
</feature>
<sequence length="194" mass="22251">VIITAFLSLVVSPKLASLIDVPETFYLDHSRLINFHNEWQDLTILGVLMVLFRQAVGRKVGPEIMGEVKKELWVLLLDGETTIAHVSVHIISKAEKTRGKEFDENERKMLTGLIDKNLAPDSSLFSLIQNRIALHLYCYMKDEALDESLLTKHGMYETVNELKELGKNMRIVVEHNRITYGPIYNEIFKRLLGE</sequence>
<dbReference type="GO" id="GO:0010737">
    <property type="term" value="P:protein kinase A signaling"/>
    <property type="evidence" value="ECO:0007669"/>
    <property type="project" value="TreeGrafter"/>
</dbReference>
<dbReference type="AlphaFoldDB" id="A0A4P9YJH6"/>
<dbReference type="Proteomes" id="UP000281549">
    <property type="component" value="Unassembled WGS sequence"/>
</dbReference>
<protein>
    <submittedName>
        <fullName evidence="3">Uncharacterized protein</fullName>
    </submittedName>
</protein>
<evidence type="ECO:0000256" key="2">
    <source>
        <dbReference type="SAM" id="SignalP"/>
    </source>
</evidence>
<proteinExistence type="inferred from homology"/>
<dbReference type="Pfam" id="PF05794">
    <property type="entry name" value="Tcp11"/>
    <property type="match status" value="1"/>
</dbReference>
<dbReference type="PANTHER" id="PTHR12832">
    <property type="entry name" value="TESTIS-SPECIFIC PROTEIN PBS13 T-COMPLEX 11"/>
    <property type="match status" value="1"/>
</dbReference>
<dbReference type="EMBL" id="ML005169">
    <property type="protein sequence ID" value="RKP19743.1"/>
    <property type="molecule type" value="Genomic_DNA"/>
</dbReference>
<feature type="chain" id="PRO_5020916349" evidence="2">
    <location>
        <begin position="17"/>
        <end position="194"/>
    </location>
</feature>
<evidence type="ECO:0000313" key="3">
    <source>
        <dbReference type="EMBL" id="RKP19743.1"/>
    </source>
</evidence>